<dbReference type="AlphaFoldDB" id="A0A383DLW1"/>
<evidence type="ECO:0000256" key="1">
    <source>
        <dbReference type="ARBA" id="ARBA00022679"/>
    </source>
</evidence>
<name>A0A383DLW1_9ZZZZ</name>
<gene>
    <name evidence="3" type="ORF">METZ01_LOCUS498315</name>
</gene>
<evidence type="ECO:0008006" key="4">
    <source>
        <dbReference type="Google" id="ProtNLM"/>
    </source>
</evidence>
<dbReference type="InterPro" id="IPR029044">
    <property type="entry name" value="Nucleotide-diphossugar_trans"/>
</dbReference>
<dbReference type="EMBL" id="UINC01218439">
    <property type="protein sequence ID" value="SVE45461.1"/>
    <property type="molecule type" value="Genomic_DNA"/>
</dbReference>
<dbReference type="PANTHER" id="PTHR42866:SF2">
    <property type="entry name" value="3-DEOXY-MANNO-OCTULOSONATE CYTIDYLYLTRANSFERASE, MITOCHONDRIAL"/>
    <property type="match status" value="1"/>
</dbReference>
<organism evidence="3">
    <name type="scientific">marine metagenome</name>
    <dbReference type="NCBI Taxonomy" id="408172"/>
    <lineage>
        <taxon>unclassified sequences</taxon>
        <taxon>metagenomes</taxon>
        <taxon>ecological metagenomes</taxon>
    </lineage>
</organism>
<proteinExistence type="predicted"/>
<evidence type="ECO:0000256" key="2">
    <source>
        <dbReference type="ARBA" id="ARBA00022695"/>
    </source>
</evidence>
<evidence type="ECO:0000313" key="3">
    <source>
        <dbReference type="EMBL" id="SVE45461.1"/>
    </source>
</evidence>
<keyword evidence="1" id="KW-0808">Transferase</keyword>
<dbReference type="PANTHER" id="PTHR42866">
    <property type="entry name" value="3-DEOXY-MANNO-OCTULOSONATE CYTIDYLYLTRANSFERASE"/>
    <property type="match status" value="1"/>
</dbReference>
<reference evidence="3" key="1">
    <citation type="submission" date="2018-05" db="EMBL/GenBank/DDBJ databases">
        <authorList>
            <person name="Lanie J.A."/>
            <person name="Ng W.-L."/>
            <person name="Kazmierczak K.M."/>
            <person name="Andrzejewski T.M."/>
            <person name="Davidsen T.M."/>
            <person name="Wayne K.J."/>
            <person name="Tettelin H."/>
            <person name="Glass J.I."/>
            <person name="Rusch D."/>
            <person name="Podicherti R."/>
            <person name="Tsui H.-C.T."/>
            <person name="Winkler M.E."/>
        </authorList>
    </citation>
    <scope>NUCLEOTIDE SEQUENCE</scope>
</reference>
<dbReference type="Pfam" id="PF02348">
    <property type="entry name" value="CTP_transf_3"/>
    <property type="match status" value="1"/>
</dbReference>
<protein>
    <recommendedName>
        <fullName evidence="4">3-deoxy-manno-octulosonate cytidylyltransferase</fullName>
    </recommendedName>
</protein>
<accession>A0A383DLW1</accession>
<dbReference type="GO" id="GO:0005829">
    <property type="term" value="C:cytosol"/>
    <property type="evidence" value="ECO:0007669"/>
    <property type="project" value="TreeGrafter"/>
</dbReference>
<dbReference type="InterPro" id="IPR003329">
    <property type="entry name" value="Cytidylyl_trans"/>
</dbReference>
<dbReference type="SUPFAM" id="SSF53448">
    <property type="entry name" value="Nucleotide-diphospho-sugar transferases"/>
    <property type="match status" value="1"/>
</dbReference>
<feature type="non-terminal residue" evidence="3">
    <location>
        <position position="128"/>
    </location>
</feature>
<sequence>MKAIAIIPARMGSSRFPGKPLAKICGIPMVGHCYYRTSMCKDLTETYAATCDKEIYDYIQSIGGKAVMTSDSHERASDRTAEAMLKIEDQIRESVDVVVMVQGDEPLVTPRMISQSLKPFSDPAVKVV</sequence>
<dbReference type="Gene3D" id="3.90.550.10">
    <property type="entry name" value="Spore Coat Polysaccharide Biosynthesis Protein SpsA, Chain A"/>
    <property type="match status" value="1"/>
</dbReference>
<dbReference type="GO" id="GO:0008690">
    <property type="term" value="F:3-deoxy-manno-octulosonate cytidylyltransferase activity"/>
    <property type="evidence" value="ECO:0007669"/>
    <property type="project" value="TreeGrafter"/>
</dbReference>
<keyword evidence="2" id="KW-0548">Nucleotidyltransferase</keyword>